<evidence type="ECO:0000313" key="9">
    <source>
        <dbReference type="EMBL" id="KUN76438.1"/>
    </source>
</evidence>
<name>A0A117R874_9ACTN</name>
<keyword evidence="4" id="KW-0479">Metal-binding</keyword>
<evidence type="ECO:0000259" key="8">
    <source>
        <dbReference type="PROSITE" id="PS51918"/>
    </source>
</evidence>
<evidence type="ECO:0000313" key="10">
    <source>
        <dbReference type="Proteomes" id="UP000052982"/>
    </source>
</evidence>
<sequence length="467" mass="52846">MRTAPPPAAPPTRETAGALAQPYGYRRHEAVEPDWRRFPAWRQVTPAEWRDPQWQRAHCVKGVRQLREVAGTGLDDAFYEDLAADQRQFATMPILLTPHVLNTIAPLSAPDTTAWYADPVRRYMLPVASDRHPRWPSHPLASRDSLHEAEMWVVEGLTHRYPTKVLAELVTTCPQYCGHCTRMDLVGTSTPQIDKYRFVLRPADRLDRMIAYLRATPTVRDVVVSGGDVANVPWPRLRSFVDRLLDLDNIRDIRLASKGLVGLPQHWLAPDVLDGMAQLAAKASARGVGLAMHTHANNVQQITPLVAEASRALLAAGLRDVRNQGVLLHGVNHTPEALLDLCFALLDSAQIMPYYFYLCDIVPGAEHWRLPLAEAQRLQHAVMGYLPGFATPRLVCDVPYVGKRWVHQADAYDRERGISDWSKNYLTSVEHDDPEALRRTHHYYDPLHTLPDAGQAYWARWRPEEAR</sequence>
<keyword evidence="2" id="KW-0004">4Fe-4S</keyword>
<reference evidence="9 10" key="1">
    <citation type="submission" date="2015-10" db="EMBL/GenBank/DDBJ databases">
        <title>Draft genome sequence of Streptomyces griseoruber DSM 40281, type strain for the species Streptomyces griseoruber.</title>
        <authorList>
            <person name="Ruckert C."/>
            <person name="Winkler A."/>
            <person name="Kalinowski J."/>
            <person name="Kampfer P."/>
            <person name="Glaeser S."/>
        </authorList>
    </citation>
    <scope>NUCLEOTIDE SEQUENCE [LARGE SCALE GENOMIC DNA]</scope>
    <source>
        <strain evidence="9 10">DSM 40281</strain>
    </source>
</reference>
<gene>
    <name evidence="9" type="ORF">AQJ64_38460</name>
</gene>
<evidence type="ECO:0000256" key="2">
    <source>
        <dbReference type="ARBA" id="ARBA00022485"/>
    </source>
</evidence>
<evidence type="ECO:0000256" key="7">
    <source>
        <dbReference type="ARBA" id="ARBA00023014"/>
    </source>
</evidence>
<protein>
    <submittedName>
        <fullName evidence="9">Lysine 2,3-aminomutase</fullName>
    </submittedName>
</protein>
<comment type="cofactor">
    <cofactor evidence="1">
        <name>pyridoxal 5'-phosphate</name>
        <dbReference type="ChEBI" id="CHEBI:597326"/>
    </cofactor>
</comment>
<dbReference type="Gene3D" id="3.20.20.70">
    <property type="entry name" value="Aldolase class I"/>
    <property type="match status" value="1"/>
</dbReference>
<keyword evidence="10" id="KW-1185">Reference proteome</keyword>
<evidence type="ECO:0000256" key="5">
    <source>
        <dbReference type="ARBA" id="ARBA00022898"/>
    </source>
</evidence>
<organism evidence="9 10">
    <name type="scientific">Streptomyces griseoruber</name>
    <dbReference type="NCBI Taxonomy" id="1943"/>
    <lineage>
        <taxon>Bacteria</taxon>
        <taxon>Bacillati</taxon>
        <taxon>Actinomycetota</taxon>
        <taxon>Actinomycetes</taxon>
        <taxon>Kitasatosporales</taxon>
        <taxon>Streptomycetaceae</taxon>
        <taxon>Streptomyces</taxon>
    </lineage>
</organism>
<dbReference type="PROSITE" id="PS51918">
    <property type="entry name" value="RADICAL_SAM"/>
    <property type="match status" value="1"/>
</dbReference>
<keyword evidence="3" id="KW-0949">S-adenosyl-L-methionine</keyword>
<dbReference type="Gene3D" id="6.10.140.1170">
    <property type="match status" value="1"/>
</dbReference>
<keyword evidence="7" id="KW-0411">Iron-sulfur</keyword>
<dbReference type="InterPro" id="IPR058240">
    <property type="entry name" value="rSAM_sf"/>
</dbReference>
<evidence type="ECO:0000256" key="3">
    <source>
        <dbReference type="ARBA" id="ARBA00022691"/>
    </source>
</evidence>
<dbReference type="GO" id="GO:0046872">
    <property type="term" value="F:metal ion binding"/>
    <property type="evidence" value="ECO:0007669"/>
    <property type="project" value="UniProtKB-KW"/>
</dbReference>
<dbReference type="PANTHER" id="PTHR30538">
    <property type="entry name" value="LYSINE 2,3-AMINOMUTASE-RELATED"/>
    <property type="match status" value="1"/>
</dbReference>
<dbReference type="CDD" id="cd01335">
    <property type="entry name" value="Radical_SAM"/>
    <property type="match status" value="1"/>
</dbReference>
<comment type="caution">
    <text evidence="9">The sequence shown here is derived from an EMBL/GenBank/DDBJ whole genome shotgun (WGS) entry which is preliminary data.</text>
</comment>
<evidence type="ECO:0000256" key="4">
    <source>
        <dbReference type="ARBA" id="ARBA00022723"/>
    </source>
</evidence>
<dbReference type="InterPro" id="IPR003739">
    <property type="entry name" value="Lys_aminomutase/Glu_NH3_mut"/>
</dbReference>
<dbReference type="PANTHER" id="PTHR30538:SF0">
    <property type="entry name" value="L-LYSINE 2,3-AMINOMUTASE AQ_1632-RELATED"/>
    <property type="match status" value="1"/>
</dbReference>
<dbReference type="OrthoDB" id="9768064at2"/>
<keyword evidence="5" id="KW-0663">Pyridoxal phosphate</keyword>
<accession>A0A117R874</accession>
<feature type="domain" description="Radical SAM core" evidence="8">
    <location>
        <begin position="159"/>
        <end position="390"/>
    </location>
</feature>
<dbReference type="STRING" id="1943.AQJ64_38460"/>
<evidence type="ECO:0000256" key="1">
    <source>
        <dbReference type="ARBA" id="ARBA00001933"/>
    </source>
</evidence>
<evidence type="ECO:0000256" key="6">
    <source>
        <dbReference type="ARBA" id="ARBA00023004"/>
    </source>
</evidence>
<dbReference type="GO" id="GO:0051539">
    <property type="term" value="F:4 iron, 4 sulfur cluster binding"/>
    <property type="evidence" value="ECO:0007669"/>
    <property type="project" value="UniProtKB-KW"/>
</dbReference>
<dbReference type="GO" id="GO:0003824">
    <property type="term" value="F:catalytic activity"/>
    <property type="evidence" value="ECO:0007669"/>
    <property type="project" value="InterPro"/>
</dbReference>
<proteinExistence type="predicted"/>
<keyword evidence="6" id="KW-0408">Iron</keyword>
<dbReference type="RefSeq" id="WP_059203383.1">
    <property type="nucleotide sequence ID" value="NZ_JBIRRP010000019.1"/>
</dbReference>
<dbReference type="SFLD" id="SFLDS00029">
    <property type="entry name" value="Radical_SAM"/>
    <property type="match status" value="1"/>
</dbReference>
<dbReference type="EMBL" id="LMWW01000066">
    <property type="protein sequence ID" value="KUN76438.1"/>
    <property type="molecule type" value="Genomic_DNA"/>
</dbReference>
<dbReference type="InterPro" id="IPR007197">
    <property type="entry name" value="rSAM"/>
</dbReference>
<dbReference type="SUPFAM" id="SSF102114">
    <property type="entry name" value="Radical SAM enzymes"/>
    <property type="match status" value="1"/>
</dbReference>
<dbReference type="Proteomes" id="UP000052982">
    <property type="component" value="Unassembled WGS sequence"/>
</dbReference>
<dbReference type="AlphaFoldDB" id="A0A117R874"/>
<dbReference type="InterPro" id="IPR013785">
    <property type="entry name" value="Aldolase_TIM"/>
</dbReference>